<dbReference type="RefSeq" id="WP_189060718.1">
    <property type="nucleotide sequence ID" value="NZ_BMMK01000028.1"/>
</dbReference>
<keyword evidence="1 6" id="KW-1277">Toxin-antitoxin system</keyword>
<dbReference type="GO" id="GO:0004540">
    <property type="term" value="F:RNA nuclease activity"/>
    <property type="evidence" value="ECO:0007669"/>
    <property type="project" value="InterPro"/>
</dbReference>
<dbReference type="InterPro" id="IPR022907">
    <property type="entry name" value="VapC_family"/>
</dbReference>
<dbReference type="PANTHER" id="PTHR35901:SF1">
    <property type="entry name" value="EXONUCLEASE VAPC9"/>
    <property type="match status" value="1"/>
</dbReference>
<evidence type="ECO:0000256" key="2">
    <source>
        <dbReference type="ARBA" id="ARBA00022722"/>
    </source>
</evidence>
<evidence type="ECO:0000256" key="4">
    <source>
        <dbReference type="ARBA" id="ARBA00022801"/>
    </source>
</evidence>
<evidence type="ECO:0000256" key="6">
    <source>
        <dbReference type="HAMAP-Rule" id="MF_00265"/>
    </source>
</evidence>
<comment type="function">
    <text evidence="6">Toxic component of a toxin-antitoxin (TA) system. An RNase.</text>
</comment>
<sequence>MVRPDFVIDASALVEFLGARNPDRDLVKRLLSGVAAAPALIDVEVIGAIRAQVIRGEMSEDTAEGVMENLKVFTLARAPHTPYIERIWQLRHSITSYDAAYITLAEDLGLPLVTCDAKLAGSNTH</sequence>
<reference evidence="8" key="2">
    <citation type="submission" date="2020-09" db="EMBL/GenBank/DDBJ databases">
        <authorList>
            <person name="Sun Q."/>
            <person name="Zhou Y."/>
        </authorList>
    </citation>
    <scope>NUCLEOTIDE SEQUENCE</scope>
    <source>
        <strain evidence="8">CGMCC 4.5737</strain>
    </source>
</reference>
<gene>
    <name evidence="8" type="primary">vapC12</name>
    <name evidence="6" type="synonym">vapC</name>
    <name evidence="8" type="ORF">GCM10012275_48410</name>
</gene>
<comment type="cofactor">
    <cofactor evidence="6">
        <name>Mg(2+)</name>
        <dbReference type="ChEBI" id="CHEBI:18420"/>
    </cofactor>
</comment>
<protein>
    <recommendedName>
        <fullName evidence="6">Ribonuclease VapC</fullName>
        <shortName evidence="6">RNase VapC</shortName>
        <ecNumber evidence="6">3.1.-.-</ecNumber>
    </recommendedName>
    <alternativeName>
        <fullName evidence="6">Toxin VapC</fullName>
    </alternativeName>
</protein>
<dbReference type="CDD" id="cd09873">
    <property type="entry name" value="PIN_Pae0151-like"/>
    <property type="match status" value="1"/>
</dbReference>
<dbReference type="InterPro" id="IPR002716">
    <property type="entry name" value="PIN_dom"/>
</dbReference>
<dbReference type="Proteomes" id="UP000637578">
    <property type="component" value="Unassembled WGS sequence"/>
</dbReference>
<dbReference type="PANTHER" id="PTHR35901">
    <property type="entry name" value="RIBONUCLEASE VAPC3"/>
    <property type="match status" value="1"/>
</dbReference>
<accession>A0A8J3FXZ4</accession>
<comment type="similarity">
    <text evidence="6">Belongs to the PINc/VapC protein family.</text>
</comment>
<dbReference type="GO" id="GO:0000287">
    <property type="term" value="F:magnesium ion binding"/>
    <property type="evidence" value="ECO:0007669"/>
    <property type="project" value="UniProtKB-UniRule"/>
</dbReference>
<keyword evidence="4 6" id="KW-0378">Hydrolase</keyword>
<evidence type="ECO:0000313" key="9">
    <source>
        <dbReference type="Proteomes" id="UP000637578"/>
    </source>
</evidence>
<evidence type="ECO:0000256" key="5">
    <source>
        <dbReference type="ARBA" id="ARBA00022842"/>
    </source>
</evidence>
<dbReference type="InterPro" id="IPR051619">
    <property type="entry name" value="TypeII_TA_RNase_PINc/VapC"/>
</dbReference>
<keyword evidence="2 6" id="KW-0540">Nuclease</keyword>
<dbReference type="SUPFAM" id="SSF88723">
    <property type="entry name" value="PIN domain-like"/>
    <property type="match status" value="1"/>
</dbReference>
<evidence type="ECO:0000259" key="7">
    <source>
        <dbReference type="Pfam" id="PF01850"/>
    </source>
</evidence>
<keyword evidence="9" id="KW-1185">Reference proteome</keyword>
<feature type="binding site" evidence="6">
    <location>
        <position position="9"/>
    </location>
    <ligand>
        <name>Mg(2+)</name>
        <dbReference type="ChEBI" id="CHEBI:18420"/>
    </ligand>
</feature>
<proteinExistence type="inferred from homology"/>
<dbReference type="HAMAP" id="MF_00265">
    <property type="entry name" value="VapC_Nob1"/>
    <property type="match status" value="1"/>
</dbReference>
<name>A0A8J3FXZ4_9PSEU</name>
<feature type="domain" description="PIN" evidence="7">
    <location>
        <begin position="7"/>
        <end position="119"/>
    </location>
</feature>
<dbReference type="InterPro" id="IPR044153">
    <property type="entry name" value="PIN_Pae0151-like"/>
</dbReference>
<dbReference type="Gene3D" id="3.40.50.1010">
    <property type="entry name" value="5'-nuclease"/>
    <property type="match status" value="1"/>
</dbReference>
<evidence type="ECO:0000256" key="3">
    <source>
        <dbReference type="ARBA" id="ARBA00022723"/>
    </source>
</evidence>
<keyword evidence="3 6" id="KW-0479">Metal-binding</keyword>
<keyword evidence="6" id="KW-0800">Toxin</keyword>
<keyword evidence="5 6" id="KW-0460">Magnesium</keyword>
<dbReference type="EC" id="3.1.-.-" evidence="6"/>
<evidence type="ECO:0000313" key="8">
    <source>
        <dbReference type="EMBL" id="GGM72189.1"/>
    </source>
</evidence>
<reference evidence="8" key="1">
    <citation type="journal article" date="2014" name="Int. J. Syst. Evol. Microbiol.">
        <title>Complete genome sequence of Corynebacterium casei LMG S-19264T (=DSM 44701T), isolated from a smear-ripened cheese.</title>
        <authorList>
            <consortium name="US DOE Joint Genome Institute (JGI-PGF)"/>
            <person name="Walter F."/>
            <person name="Albersmeier A."/>
            <person name="Kalinowski J."/>
            <person name="Ruckert C."/>
        </authorList>
    </citation>
    <scope>NUCLEOTIDE SEQUENCE</scope>
    <source>
        <strain evidence="8">CGMCC 4.5737</strain>
    </source>
</reference>
<dbReference type="Pfam" id="PF01850">
    <property type="entry name" value="PIN"/>
    <property type="match status" value="1"/>
</dbReference>
<evidence type="ECO:0000256" key="1">
    <source>
        <dbReference type="ARBA" id="ARBA00022649"/>
    </source>
</evidence>
<dbReference type="GO" id="GO:0016787">
    <property type="term" value="F:hydrolase activity"/>
    <property type="evidence" value="ECO:0007669"/>
    <property type="project" value="UniProtKB-KW"/>
</dbReference>
<organism evidence="8 9">
    <name type="scientific">Longimycelium tulufanense</name>
    <dbReference type="NCBI Taxonomy" id="907463"/>
    <lineage>
        <taxon>Bacteria</taxon>
        <taxon>Bacillati</taxon>
        <taxon>Actinomycetota</taxon>
        <taxon>Actinomycetes</taxon>
        <taxon>Pseudonocardiales</taxon>
        <taxon>Pseudonocardiaceae</taxon>
        <taxon>Longimycelium</taxon>
    </lineage>
</organism>
<dbReference type="AlphaFoldDB" id="A0A8J3FXZ4"/>
<feature type="binding site" evidence="6">
    <location>
        <position position="98"/>
    </location>
    <ligand>
        <name>Mg(2+)</name>
        <dbReference type="ChEBI" id="CHEBI:18420"/>
    </ligand>
</feature>
<comment type="caution">
    <text evidence="8">The sequence shown here is derived from an EMBL/GenBank/DDBJ whole genome shotgun (WGS) entry which is preliminary data.</text>
</comment>
<dbReference type="EMBL" id="BMMK01000028">
    <property type="protein sequence ID" value="GGM72189.1"/>
    <property type="molecule type" value="Genomic_DNA"/>
</dbReference>
<dbReference type="InterPro" id="IPR029060">
    <property type="entry name" value="PIN-like_dom_sf"/>
</dbReference>
<dbReference type="GO" id="GO:0090729">
    <property type="term" value="F:toxin activity"/>
    <property type="evidence" value="ECO:0007669"/>
    <property type="project" value="UniProtKB-KW"/>
</dbReference>